<dbReference type="PANTHER" id="PTHR35864:SF1">
    <property type="entry name" value="ZINC METALLOPROTEASE YWHC-RELATED"/>
    <property type="match status" value="1"/>
</dbReference>
<feature type="transmembrane region" description="Helical" evidence="13">
    <location>
        <begin position="130"/>
        <end position="149"/>
    </location>
</feature>
<reference evidence="15" key="2">
    <citation type="journal article" date="2021" name="PeerJ">
        <title>Extensive microbial diversity within the chicken gut microbiome revealed by metagenomics and culture.</title>
        <authorList>
            <person name="Gilroy R."/>
            <person name="Ravi A."/>
            <person name="Getino M."/>
            <person name="Pursley I."/>
            <person name="Horton D.L."/>
            <person name="Alikhan N.F."/>
            <person name="Baker D."/>
            <person name="Gharbi K."/>
            <person name="Hall N."/>
            <person name="Watson M."/>
            <person name="Adriaenssens E.M."/>
            <person name="Foster-Nyarko E."/>
            <person name="Jarju S."/>
            <person name="Secka A."/>
            <person name="Antonio M."/>
            <person name="Oren A."/>
            <person name="Chaudhuri R.R."/>
            <person name="La Ragione R."/>
            <person name="Hildebrand F."/>
            <person name="Pallen M.J."/>
        </authorList>
    </citation>
    <scope>NUCLEOTIDE SEQUENCE</scope>
    <source>
        <strain evidence="15">CHK187-14744</strain>
    </source>
</reference>
<accession>A0A9D1KY81</accession>
<sequence>MTQLTELLYVVPAALVAIVGHEFAHGYVSWKLGDPTPKRDGRLSLNPLKHLDPLGTLCLILFRFGWAKPVQINMYYYKDKRKGVLMTALAGPVMNLILAFVAYLIVGFIIRVAGIYLSLAPYILARWLEYFASLNIGLGIFNLIPIPPLDGSKVFGMLLHNDPEALTRRISRISYLIIAVLAVTGILSVPVNIAGNFVTRLMLQVVWFIFGL</sequence>
<dbReference type="InterPro" id="IPR044537">
    <property type="entry name" value="Rip2-like"/>
</dbReference>
<keyword evidence="9" id="KW-0862">Zinc</keyword>
<dbReference type="GO" id="GO:0008237">
    <property type="term" value="F:metallopeptidase activity"/>
    <property type="evidence" value="ECO:0007669"/>
    <property type="project" value="UniProtKB-KW"/>
</dbReference>
<dbReference type="InterPro" id="IPR052348">
    <property type="entry name" value="Metallopeptidase_M50B"/>
</dbReference>
<comment type="similarity">
    <text evidence="3">Belongs to the peptidase M50B family.</text>
</comment>
<dbReference type="CDD" id="cd06158">
    <property type="entry name" value="S2P-M50_like_1"/>
    <property type="match status" value="1"/>
</dbReference>
<organism evidence="15 16">
    <name type="scientific">Candidatus Onthocola gallistercoris</name>
    <dbReference type="NCBI Taxonomy" id="2840876"/>
    <lineage>
        <taxon>Bacteria</taxon>
        <taxon>Bacillati</taxon>
        <taxon>Bacillota</taxon>
        <taxon>Bacilli</taxon>
        <taxon>Candidatus Onthocola</taxon>
    </lineage>
</organism>
<keyword evidence="12 13" id="KW-0472">Membrane</keyword>
<keyword evidence="7" id="KW-0479">Metal-binding</keyword>
<evidence type="ECO:0000313" key="15">
    <source>
        <dbReference type="EMBL" id="HIU03499.1"/>
    </source>
</evidence>
<evidence type="ECO:0000256" key="9">
    <source>
        <dbReference type="ARBA" id="ARBA00022833"/>
    </source>
</evidence>
<proteinExistence type="inferred from homology"/>
<evidence type="ECO:0000256" key="5">
    <source>
        <dbReference type="ARBA" id="ARBA00022670"/>
    </source>
</evidence>
<reference evidence="15" key="1">
    <citation type="submission" date="2020-10" db="EMBL/GenBank/DDBJ databases">
        <authorList>
            <person name="Gilroy R."/>
        </authorList>
    </citation>
    <scope>NUCLEOTIDE SEQUENCE</scope>
    <source>
        <strain evidence="15">CHK187-14744</strain>
    </source>
</reference>
<keyword evidence="11" id="KW-0482">Metalloprotease</keyword>
<evidence type="ECO:0000256" key="12">
    <source>
        <dbReference type="ARBA" id="ARBA00023136"/>
    </source>
</evidence>
<feature type="transmembrane region" description="Helical" evidence="13">
    <location>
        <begin position="7"/>
        <end position="28"/>
    </location>
</feature>
<keyword evidence="6 13" id="KW-0812">Transmembrane</keyword>
<evidence type="ECO:0000256" key="4">
    <source>
        <dbReference type="ARBA" id="ARBA00022475"/>
    </source>
</evidence>
<evidence type="ECO:0000256" key="3">
    <source>
        <dbReference type="ARBA" id="ARBA00007931"/>
    </source>
</evidence>
<evidence type="ECO:0000256" key="8">
    <source>
        <dbReference type="ARBA" id="ARBA00022801"/>
    </source>
</evidence>
<evidence type="ECO:0000256" key="2">
    <source>
        <dbReference type="ARBA" id="ARBA00004651"/>
    </source>
</evidence>
<evidence type="ECO:0000256" key="7">
    <source>
        <dbReference type="ARBA" id="ARBA00022723"/>
    </source>
</evidence>
<evidence type="ECO:0000313" key="16">
    <source>
        <dbReference type="Proteomes" id="UP000824164"/>
    </source>
</evidence>
<dbReference type="GO" id="GO:0005886">
    <property type="term" value="C:plasma membrane"/>
    <property type="evidence" value="ECO:0007669"/>
    <property type="project" value="UniProtKB-SubCell"/>
</dbReference>
<evidence type="ECO:0000256" key="13">
    <source>
        <dbReference type="SAM" id="Phobius"/>
    </source>
</evidence>
<keyword evidence="10 13" id="KW-1133">Transmembrane helix</keyword>
<dbReference type="Proteomes" id="UP000824164">
    <property type="component" value="Unassembled WGS sequence"/>
</dbReference>
<evidence type="ECO:0000256" key="6">
    <source>
        <dbReference type="ARBA" id="ARBA00022692"/>
    </source>
</evidence>
<dbReference type="EMBL" id="DVLT01000057">
    <property type="protein sequence ID" value="HIU03499.1"/>
    <property type="molecule type" value="Genomic_DNA"/>
</dbReference>
<evidence type="ECO:0000256" key="10">
    <source>
        <dbReference type="ARBA" id="ARBA00022989"/>
    </source>
</evidence>
<comment type="caution">
    <text evidence="15">The sequence shown here is derived from an EMBL/GenBank/DDBJ whole genome shotgun (WGS) entry which is preliminary data.</text>
</comment>
<keyword evidence="4" id="KW-1003">Cell membrane</keyword>
<evidence type="ECO:0000256" key="11">
    <source>
        <dbReference type="ARBA" id="ARBA00023049"/>
    </source>
</evidence>
<keyword evidence="8" id="KW-0378">Hydrolase</keyword>
<evidence type="ECO:0000259" key="14">
    <source>
        <dbReference type="Pfam" id="PF02163"/>
    </source>
</evidence>
<feature type="transmembrane region" description="Helical" evidence="13">
    <location>
        <begin position="87"/>
        <end position="110"/>
    </location>
</feature>
<dbReference type="GO" id="GO:0006508">
    <property type="term" value="P:proteolysis"/>
    <property type="evidence" value="ECO:0007669"/>
    <property type="project" value="UniProtKB-KW"/>
</dbReference>
<dbReference type="GO" id="GO:0046872">
    <property type="term" value="F:metal ion binding"/>
    <property type="evidence" value="ECO:0007669"/>
    <property type="project" value="UniProtKB-KW"/>
</dbReference>
<comment type="subcellular location">
    <subcellularLocation>
        <location evidence="2">Cell membrane</location>
        <topology evidence="2">Multi-pass membrane protein</topology>
    </subcellularLocation>
</comment>
<gene>
    <name evidence="15" type="ORF">IAB63_09640</name>
</gene>
<dbReference type="PANTHER" id="PTHR35864">
    <property type="entry name" value="ZINC METALLOPROTEASE MJ0611-RELATED"/>
    <property type="match status" value="1"/>
</dbReference>
<dbReference type="AlphaFoldDB" id="A0A9D1KY81"/>
<keyword evidence="5 15" id="KW-0645">Protease</keyword>
<feature type="transmembrane region" description="Helical" evidence="13">
    <location>
        <begin position="170"/>
        <end position="187"/>
    </location>
</feature>
<evidence type="ECO:0000256" key="1">
    <source>
        <dbReference type="ARBA" id="ARBA00001947"/>
    </source>
</evidence>
<feature type="domain" description="Peptidase M50" evidence="14">
    <location>
        <begin position="123"/>
        <end position="182"/>
    </location>
</feature>
<protein>
    <submittedName>
        <fullName evidence="15">Site-2 protease family protein</fullName>
    </submittedName>
</protein>
<dbReference type="InterPro" id="IPR008915">
    <property type="entry name" value="Peptidase_M50"/>
</dbReference>
<comment type="cofactor">
    <cofactor evidence="1">
        <name>Zn(2+)</name>
        <dbReference type="ChEBI" id="CHEBI:29105"/>
    </cofactor>
</comment>
<dbReference type="Pfam" id="PF02163">
    <property type="entry name" value="Peptidase_M50"/>
    <property type="match status" value="1"/>
</dbReference>
<name>A0A9D1KY81_9FIRM</name>